<evidence type="ECO:0000313" key="3">
    <source>
        <dbReference type="Proteomes" id="UP000266975"/>
    </source>
</evidence>
<comment type="caution">
    <text evidence="2">The sequence shown here is derived from an EMBL/GenBank/DDBJ whole genome shotgun (WGS) entry which is preliminary data.</text>
</comment>
<gene>
    <name evidence="2" type="ORF">C5L39_03405</name>
</gene>
<dbReference type="EMBL" id="PTJO01000003">
    <property type="protein sequence ID" value="RNE49422.1"/>
    <property type="molecule type" value="Genomic_DNA"/>
</dbReference>
<sequence length="121" mass="13151">MNAHTEIDPVLYPINRLRICTALKAAGATEGGGVDREMKFTVLQELATLSDAELSEQLGELQSHGYITRHREYGSSRPKDTVWISLTAVGDAALTKHLSALRSIAGATGDDQPDRSDEEQN</sequence>
<protein>
    <submittedName>
        <fullName evidence="2">MarR family transcriptional regulator</fullName>
    </submittedName>
</protein>
<reference evidence="2 3" key="1">
    <citation type="submission" date="2018-02" db="EMBL/GenBank/DDBJ databases">
        <title>Corynebacterium alimpuense sp. nov., a marine obligate actinomycete isolated from sediments of Valparaiso bay, Chile.</title>
        <authorList>
            <person name="Claverias F."/>
            <person name="Gonzales-Siles L."/>
            <person name="Salva-Serra F."/>
            <person name="Inganaes E."/>
            <person name="Molin K."/>
            <person name="Cumsille A."/>
            <person name="Undabarrena A."/>
            <person name="Couve E."/>
            <person name="Moore E.R.B."/>
            <person name="Gomila M."/>
            <person name="Camara B."/>
        </authorList>
    </citation>
    <scope>NUCLEOTIDE SEQUENCE [LARGE SCALE GENOMIC DNA]</scope>
    <source>
        <strain evidence="2 3">CCUG 69366</strain>
    </source>
</reference>
<dbReference type="Gene3D" id="1.10.10.10">
    <property type="entry name" value="Winged helix-like DNA-binding domain superfamily/Winged helix DNA-binding domain"/>
    <property type="match status" value="1"/>
</dbReference>
<dbReference type="Pfam" id="PF13601">
    <property type="entry name" value="HTH_34"/>
    <property type="match status" value="1"/>
</dbReference>
<dbReference type="InterPro" id="IPR027395">
    <property type="entry name" value="WH_DNA-bd_dom"/>
</dbReference>
<accession>A0A3M8KA66</accession>
<dbReference type="SUPFAM" id="SSF46785">
    <property type="entry name" value="Winged helix' DNA-binding domain"/>
    <property type="match status" value="1"/>
</dbReference>
<dbReference type="InterPro" id="IPR036390">
    <property type="entry name" value="WH_DNA-bd_sf"/>
</dbReference>
<proteinExistence type="predicted"/>
<dbReference type="InterPro" id="IPR036388">
    <property type="entry name" value="WH-like_DNA-bd_sf"/>
</dbReference>
<feature type="domain" description="Winged helix DNA-binding" evidence="1">
    <location>
        <begin position="35"/>
        <end position="104"/>
    </location>
</feature>
<keyword evidence="3" id="KW-1185">Reference proteome</keyword>
<name>A0A3M8KA66_9CORY</name>
<organism evidence="2 3">
    <name type="scientific">Corynebacterium alimapuense</name>
    <dbReference type="NCBI Taxonomy" id="1576874"/>
    <lineage>
        <taxon>Bacteria</taxon>
        <taxon>Bacillati</taxon>
        <taxon>Actinomycetota</taxon>
        <taxon>Actinomycetes</taxon>
        <taxon>Mycobacteriales</taxon>
        <taxon>Corynebacteriaceae</taxon>
        <taxon>Corynebacterium</taxon>
    </lineage>
</organism>
<dbReference type="OrthoDB" id="4952043at2"/>
<dbReference type="AlphaFoldDB" id="A0A3M8KA66"/>
<evidence type="ECO:0000259" key="1">
    <source>
        <dbReference type="Pfam" id="PF13601"/>
    </source>
</evidence>
<dbReference type="Proteomes" id="UP000266975">
    <property type="component" value="Unassembled WGS sequence"/>
</dbReference>
<dbReference type="RefSeq" id="WP_123047468.1">
    <property type="nucleotide sequence ID" value="NZ_PTJO01000003.1"/>
</dbReference>
<evidence type="ECO:0000313" key="2">
    <source>
        <dbReference type="EMBL" id="RNE49422.1"/>
    </source>
</evidence>